<dbReference type="InterPro" id="IPR029063">
    <property type="entry name" value="SAM-dependent_MTases_sf"/>
</dbReference>
<evidence type="ECO:0000313" key="3">
    <source>
        <dbReference type="Proteomes" id="UP000178912"/>
    </source>
</evidence>
<proteinExistence type="predicted"/>
<dbReference type="PANTHER" id="PTHR43591">
    <property type="entry name" value="METHYLTRANSFERASE"/>
    <property type="match status" value="1"/>
</dbReference>
<evidence type="ECO:0000313" key="2">
    <source>
        <dbReference type="EMBL" id="CZT09141.1"/>
    </source>
</evidence>
<feature type="region of interest" description="Disordered" evidence="1">
    <location>
        <begin position="1"/>
        <end position="54"/>
    </location>
</feature>
<dbReference type="Pfam" id="PF13489">
    <property type="entry name" value="Methyltransf_23"/>
    <property type="match status" value="1"/>
</dbReference>
<reference evidence="3" key="1">
    <citation type="submission" date="2016-03" db="EMBL/GenBank/DDBJ databases">
        <authorList>
            <person name="Guldener U."/>
        </authorList>
    </citation>
    <scope>NUCLEOTIDE SEQUENCE [LARGE SCALE GENOMIC DNA]</scope>
    <source>
        <strain evidence="3">04CH-RAC-A.6.1</strain>
    </source>
</reference>
<keyword evidence="3" id="KW-1185">Reference proteome</keyword>
<dbReference type="PANTHER" id="PTHR43591:SF10">
    <property type="entry name" value="ABC TRANSMEMBRANE TYPE-1 DOMAIN-CONTAINING PROTEIN-RELATED"/>
    <property type="match status" value="1"/>
</dbReference>
<feature type="compositionally biased region" description="Low complexity" evidence="1">
    <location>
        <begin position="12"/>
        <end position="35"/>
    </location>
</feature>
<keyword evidence="2" id="KW-0808">Transferase</keyword>
<accession>A0A1E1LF32</accession>
<protein>
    <submittedName>
        <fullName evidence="2">Related to methyltransferase</fullName>
    </submittedName>
</protein>
<evidence type="ECO:0000256" key="1">
    <source>
        <dbReference type="SAM" id="MobiDB-lite"/>
    </source>
</evidence>
<gene>
    <name evidence="2" type="ORF">RAG0_13999</name>
</gene>
<organism evidence="2 3">
    <name type="scientific">Rhynchosporium agropyri</name>
    <dbReference type="NCBI Taxonomy" id="914238"/>
    <lineage>
        <taxon>Eukaryota</taxon>
        <taxon>Fungi</taxon>
        <taxon>Dikarya</taxon>
        <taxon>Ascomycota</taxon>
        <taxon>Pezizomycotina</taxon>
        <taxon>Leotiomycetes</taxon>
        <taxon>Helotiales</taxon>
        <taxon>Ploettnerulaceae</taxon>
        <taxon>Rhynchosporium</taxon>
    </lineage>
</organism>
<dbReference type="GO" id="GO:0032259">
    <property type="term" value="P:methylation"/>
    <property type="evidence" value="ECO:0007669"/>
    <property type="project" value="UniProtKB-KW"/>
</dbReference>
<dbReference type="EMBL" id="FJUX01000111">
    <property type="protein sequence ID" value="CZT09141.1"/>
    <property type="molecule type" value="Genomic_DNA"/>
</dbReference>
<dbReference type="CDD" id="cd02440">
    <property type="entry name" value="AdoMet_MTases"/>
    <property type="match status" value="1"/>
</dbReference>
<dbReference type="Gene3D" id="3.40.50.150">
    <property type="entry name" value="Vaccinia Virus protein VP39"/>
    <property type="match status" value="1"/>
</dbReference>
<feature type="compositionally biased region" description="Polar residues" evidence="1">
    <location>
        <begin position="36"/>
        <end position="51"/>
    </location>
</feature>
<dbReference type="Proteomes" id="UP000178912">
    <property type="component" value="Unassembled WGS sequence"/>
</dbReference>
<keyword evidence="2" id="KW-0489">Methyltransferase</keyword>
<dbReference type="AlphaFoldDB" id="A0A1E1LF32"/>
<dbReference type="SUPFAM" id="SSF53335">
    <property type="entry name" value="S-adenosyl-L-methionine-dependent methyltransferases"/>
    <property type="match status" value="1"/>
</dbReference>
<dbReference type="GO" id="GO:0008168">
    <property type="term" value="F:methyltransferase activity"/>
    <property type="evidence" value="ECO:0007669"/>
    <property type="project" value="UniProtKB-KW"/>
</dbReference>
<name>A0A1E1LF32_9HELO</name>
<dbReference type="OrthoDB" id="2013972at2759"/>
<sequence>MAESLQSPIAETDPITTQPPTTTETGADTPTITTDLAQPQTQSSTTAGESNPQDHAHLAIDEGNFADDDSAYGSSVASSSVSLASSITHYKYENGRRYHAFREGEYYLPNDEEEQARLDLQHHIYRLCLGGKLYEAPVCNPQTVLDIGTGTGIWAIDFADEYPGSLVIGTDLSPIQPGFVPPNVKFYVDDFEQTWEFHEVGLFDYIHWRSLSGSTGDFPKLYGQALRNLKPGAWIEVQEYDAWVYSDDDENMTKAPWTLEWCETLNRVSTQFGKVLNVGRHHKRWMQEAGFVDVEEKIVKCPIGPWTRDASLKELGRYERWHMNESVEAHSMALYTRVLNYTPEQAQVVFEHVKMEFNNRDLHLYTVYRFLQGRKPREDGS</sequence>